<comment type="pathway">
    <text evidence="1 9 11">Cofactor biosynthesis; thiamine diphosphate biosynthesis; thiamine phosphate from 4-amino-2-methyl-5-diphosphomethylpyrimidine and 4-methyl-5-(2-phosphoethyl)-thiazole: step 1/1.</text>
</comment>
<dbReference type="Proteomes" id="UP000198651">
    <property type="component" value="Chromosome I"/>
</dbReference>
<feature type="binding site" evidence="9">
    <location>
        <begin position="40"/>
        <end position="44"/>
    </location>
    <ligand>
        <name>4-amino-2-methyl-5-(diphosphooxymethyl)pyrimidine</name>
        <dbReference type="ChEBI" id="CHEBI:57841"/>
    </ligand>
</feature>
<comment type="function">
    <text evidence="9">Condenses 4-methyl-5-(beta-hydroxyethyl)thiazole monophosphate (THZ-P) and 2-methyl-4-amino-5-hydroxymethyl pyrimidine pyrophosphate (HMP-PP) to form thiamine monophosphate (TMP).</text>
</comment>
<keyword evidence="5 9" id="KW-0784">Thiamine biosynthesis</keyword>
<dbReference type="EMBL" id="LN906597">
    <property type="protein sequence ID" value="CUT17727.1"/>
    <property type="molecule type" value="Genomic_DNA"/>
</dbReference>
<keyword evidence="2 9" id="KW-0808">Transferase</keyword>
<sequence>MSTIDDKMRLILVTKLQVNDITQYLQFVCRCVEYGVTCVQLRAKNIDSETFVEIGQLFLSCLQKLNIPLIINDNIHVCKDINADGVHIGQTDIHAIEARKQLGPDKIIGLSVCNEEQLISSQELPIDYVGIGPIFQTPNKPETPAIGIETFAKLARLSNHTIIAIGGITENNAHDIFASGAQGIACINCLHTSRHLEQTIQRLRLLTNNHDKIGIS</sequence>
<feature type="binding site" evidence="9">
    <location>
        <position position="140"/>
    </location>
    <ligand>
        <name>4-amino-2-methyl-5-(diphosphooxymethyl)pyrimidine</name>
        <dbReference type="ChEBI" id="CHEBI:57841"/>
    </ligand>
</feature>
<dbReference type="NCBIfam" id="TIGR00693">
    <property type="entry name" value="thiE"/>
    <property type="match status" value="1"/>
</dbReference>
<feature type="domain" description="Thiamine phosphate synthase/TenI" evidence="12">
    <location>
        <begin position="11"/>
        <end position="188"/>
    </location>
</feature>
<feature type="binding site" evidence="9">
    <location>
        <position position="72"/>
    </location>
    <ligand>
        <name>4-amino-2-methyl-5-(diphosphooxymethyl)pyrimidine</name>
        <dbReference type="ChEBI" id="CHEBI:57841"/>
    </ligand>
</feature>
<feature type="binding site" evidence="9">
    <location>
        <position position="73"/>
    </location>
    <ligand>
        <name>Mg(2+)</name>
        <dbReference type="ChEBI" id="CHEBI:18420"/>
    </ligand>
</feature>
<evidence type="ECO:0000256" key="8">
    <source>
        <dbReference type="ARBA" id="ARBA00047883"/>
    </source>
</evidence>
<dbReference type="HAMAP" id="MF_00097">
    <property type="entry name" value="TMP_synthase"/>
    <property type="match status" value="1"/>
</dbReference>
<dbReference type="GO" id="GO:0009228">
    <property type="term" value="P:thiamine biosynthetic process"/>
    <property type="evidence" value="ECO:0007669"/>
    <property type="project" value="UniProtKB-KW"/>
</dbReference>
<comment type="catalytic activity">
    <reaction evidence="7 9 10">
        <text>2-(2-carboxy-4-methylthiazol-5-yl)ethyl phosphate + 4-amino-2-methyl-5-(diphosphooxymethyl)pyrimidine + 2 H(+) = thiamine phosphate + CO2 + diphosphate</text>
        <dbReference type="Rhea" id="RHEA:47848"/>
        <dbReference type="ChEBI" id="CHEBI:15378"/>
        <dbReference type="ChEBI" id="CHEBI:16526"/>
        <dbReference type="ChEBI" id="CHEBI:33019"/>
        <dbReference type="ChEBI" id="CHEBI:37575"/>
        <dbReference type="ChEBI" id="CHEBI:57841"/>
        <dbReference type="ChEBI" id="CHEBI:62890"/>
        <dbReference type="EC" id="2.5.1.3"/>
    </reaction>
</comment>
<keyword evidence="14" id="KW-1185">Reference proteome</keyword>
<dbReference type="AlphaFoldDB" id="A0A0S4M3Z5"/>
<dbReference type="InterPro" id="IPR034291">
    <property type="entry name" value="TMP_synthase"/>
</dbReference>
<evidence type="ECO:0000259" key="12">
    <source>
        <dbReference type="Pfam" id="PF02581"/>
    </source>
</evidence>
<name>A0A0S4M3Z5_9BURK</name>
<dbReference type="STRING" id="1561003.Ark11_0905"/>
<dbReference type="CDD" id="cd00564">
    <property type="entry name" value="TMP_TenI"/>
    <property type="match status" value="1"/>
</dbReference>
<dbReference type="OrthoDB" id="9812206at2"/>
<dbReference type="PATRIC" id="fig|1561003.3.peg.924"/>
<gene>
    <name evidence="9 13" type="primary">thiE</name>
    <name evidence="13" type="ORF">Ark11_0905</name>
</gene>
<dbReference type="PANTHER" id="PTHR20857:SF23">
    <property type="entry name" value="THIAMINE BIOSYNTHETIC BIFUNCTIONAL ENZYME"/>
    <property type="match status" value="1"/>
</dbReference>
<evidence type="ECO:0000256" key="4">
    <source>
        <dbReference type="ARBA" id="ARBA00022842"/>
    </source>
</evidence>
<dbReference type="SUPFAM" id="SSF51391">
    <property type="entry name" value="Thiamin phosphate synthase"/>
    <property type="match status" value="1"/>
</dbReference>
<dbReference type="GO" id="GO:0005737">
    <property type="term" value="C:cytoplasm"/>
    <property type="evidence" value="ECO:0007669"/>
    <property type="project" value="TreeGrafter"/>
</dbReference>
<evidence type="ECO:0000256" key="7">
    <source>
        <dbReference type="ARBA" id="ARBA00047851"/>
    </source>
</evidence>
<dbReference type="Pfam" id="PF02581">
    <property type="entry name" value="TMP-TENI"/>
    <property type="match status" value="1"/>
</dbReference>
<protein>
    <recommendedName>
        <fullName evidence="9">Thiamine-phosphate synthase</fullName>
        <shortName evidence="9">TP synthase</shortName>
        <shortName evidence="9">TPS</shortName>
        <ecNumber evidence="9">2.5.1.3</ecNumber>
    </recommendedName>
    <alternativeName>
        <fullName evidence="9">Thiamine-phosphate pyrophosphorylase</fullName>
        <shortName evidence="9">TMP pyrophosphorylase</shortName>
        <shortName evidence="9">TMP-PPase</shortName>
    </alternativeName>
</protein>
<reference evidence="14" key="1">
    <citation type="submission" date="2015-11" db="EMBL/GenBank/DDBJ databases">
        <authorList>
            <person name="Seth-Smith H.M.B."/>
        </authorList>
    </citation>
    <scope>NUCLEOTIDE SEQUENCE [LARGE SCALE GENOMIC DNA]</scope>
    <source>
        <strain evidence="14">2013Ark11</strain>
    </source>
</reference>
<evidence type="ECO:0000313" key="14">
    <source>
        <dbReference type="Proteomes" id="UP000198651"/>
    </source>
</evidence>
<accession>A0A0S4M3Z5</accession>
<evidence type="ECO:0000256" key="1">
    <source>
        <dbReference type="ARBA" id="ARBA00005165"/>
    </source>
</evidence>
<comment type="catalytic activity">
    <reaction evidence="6 9 10">
        <text>4-methyl-5-(2-phosphooxyethyl)-thiazole + 4-amino-2-methyl-5-(diphosphooxymethyl)pyrimidine + H(+) = thiamine phosphate + diphosphate</text>
        <dbReference type="Rhea" id="RHEA:22328"/>
        <dbReference type="ChEBI" id="CHEBI:15378"/>
        <dbReference type="ChEBI" id="CHEBI:33019"/>
        <dbReference type="ChEBI" id="CHEBI:37575"/>
        <dbReference type="ChEBI" id="CHEBI:57841"/>
        <dbReference type="ChEBI" id="CHEBI:58296"/>
        <dbReference type="EC" id="2.5.1.3"/>
    </reaction>
</comment>
<comment type="similarity">
    <text evidence="9 10">Belongs to the thiamine-phosphate synthase family.</text>
</comment>
<dbReference type="PANTHER" id="PTHR20857">
    <property type="entry name" value="THIAMINE-PHOSPHATE PYROPHOSPHORYLASE"/>
    <property type="match status" value="1"/>
</dbReference>
<keyword evidence="4 9" id="KW-0460">Magnesium</keyword>
<evidence type="ECO:0000256" key="9">
    <source>
        <dbReference type="HAMAP-Rule" id="MF_00097"/>
    </source>
</evidence>
<comment type="catalytic activity">
    <reaction evidence="8 9 10">
        <text>2-[(2R,5Z)-2-carboxy-4-methylthiazol-5(2H)-ylidene]ethyl phosphate + 4-amino-2-methyl-5-(diphosphooxymethyl)pyrimidine + 2 H(+) = thiamine phosphate + CO2 + diphosphate</text>
        <dbReference type="Rhea" id="RHEA:47844"/>
        <dbReference type="ChEBI" id="CHEBI:15378"/>
        <dbReference type="ChEBI" id="CHEBI:16526"/>
        <dbReference type="ChEBI" id="CHEBI:33019"/>
        <dbReference type="ChEBI" id="CHEBI:37575"/>
        <dbReference type="ChEBI" id="CHEBI:57841"/>
        <dbReference type="ChEBI" id="CHEBI:62899"/>
        <dbReference type="EC" id="2.5.1.3"/>
    </reaction>
</comment>
<evidence type="ECO:0000256" key="11">
    <source>
        <dbReference type="RuleBase" id="RU004253"/>
    </source>
</evidence>
<dbReference type="GO" id="GO:0009229">
    <property type="term" value="P:thiamine diphosphate biosynthetic process"/>
    <property type="evidence" value="ECO:0007669"/>
    <property type="project" value="UniProtKB-UniRule"/>
</dbReference>
<evidence type="ECO:0000256" key="2">
    <source>
        <dbReference type="ARBA" id="ARBA00022679"/>
    </source>
</evidence>
<dbReference type="InterPro" id="IPR013785">
    <property type="entry name" value="Aldolase_TIM"/>
</dbReference>
<dbReference type="InterPro" id="IPR036206">
    <property type="entry name" value="ThiamineP_synth_sf"/>
</dbReference>
<feature type="binding site" evidence="9">
    <location>
        <position position="92"/>
    </location>
    <ligand>
        <name>Mg(2+)</name>
        <dbReference type="ChEBI" id="CHEBI:18420"/>
    </ligand>
</feature>
<dbReference type="GO" id="GO:0004789">
    <property type="term" value="F:thiamine-phosphate diphosphorylase activity"/>
    <property type="evidence" value="ECO:0007669"/>
    <property type="project" value="UniProtKB-UniRule"/>
</dbReference>
<organism evidence="13 14">
    <name type="scientific">Candidatus Ichthyocystis hellenicum</name>
    <dbReference type="NCBI Taxonomy" id="1561003"/>
    <lineage>
        <taxon>Bacteria</taxon>
        <taxon>Pseudomonadati</taxon>
        <taxon>Pseudomonadota</taxon>
        <taxon>Betaproteobacteria</taxon>
        <taxon>Burkholderiales</taxon>
        <taxon>Candidatus Ichthyocystis</taxon>
    </lineage>
</organism>
<comment type="caution">
    <text evidence="9">Lacks conserved residue(s) required for the propagation of feature annotation.</text>
</comment>
<evidence type="ECO:0000256" key="10">
    <source>
        <dbReference type="RuleBase" id="RU003826"/>
    </source>
</evidence>
<dbReference type="InterPro" id="IPR022998">
    <property type="entry name" value="ThiamineP_synth_TenI"/>
</dbReference>
<feature type="binding site" evidence="9">
    <location>
        <position position="167"/>
    </location>
    <ligand>
        <name>2-[(2R,5Z)-2-carboxy-4-methylthiazol-5(2H)-ylidene]ethyl phosphate</name>
        <dbReference type="ChEBI" id="CHEBI:62899"/>
    </ligand>
</feature>
<keyword evidence="3 9" id="KW-0479">Metal-binding</keyword>
<evidence type="ECO:0000256" key="5">
    <source>
        <dbReference type="ARBA" id="ARBA00022977"/>
    </source>
</evidence>
<dbReference type="EC" id="2.5.1.3" evidence="9"/>
<dbReference type="GO" id="GO:0000287">
    <property type="term" value="F:magnesium ion binding"/>
    <property type="evidence" value="ECO:0007669"/>
    <property type="project" value="UniProtKB-UniRule"/>
</dbReference>
<evidence type="ECO:0000313" key="13">
    <source>
        <dbReference type="EMBL" id="CUT17727.1"/>
    </source>
</evidence>
<dbReference type="Gene3D" id="3.20.20.70">
    <property type="entry name" value="Aldolase class I"/>
    <property type="match status" value="1"/>
</dbReference>
<proteinExistence type="inferred from homology"/>
<feature type="binding site" evidence="9">
    <location>
        <position position="111"/>
    </location>
    <ligand>
        <name>4-amino-2-methyl-5-(diphosphooxymethyl)pyrimidine</name>
        <dbReference type="ChEBI" id="CHEBI:57841"/>
    </ligand>
</feature>
<comment type="cofactor">
    <cofactor evidence="9">
        <name>Mg(2+)</name>
        <dbReference type="ChEBI" id="CHEBI:18420"/>
    </cofactor>
    <text evidence="9">Binds 1 Mg(2+) ion per subunit.</text>
</comment>
<dbReference type="RefSeq" id="WP_092490510.1">
    <property type="nucleotide sequence ID" value="NZ_LN906597.1"/>
</dbReference>
<evidence type="ECO:0000256" key="6">
    <source>
        <dbReference type="ARBA" id="ARBA00047334"/>
    </source>
</evidence>
<dbReference type="UniPathway" id="UPA00060">
    <property type="reaction ID" value="UER00141"/>
</dbReference>
<evidence type="ECO:0000256" key="3">
    <source>
        <dbReference type="ARBA" id="ARBA00022723"/>
    </source>
</evidence>